<name>A0AAU7CES2_9BACT</name>
<feature type="compositionally biased region" description="Basic and acidic residues" evidence="1">
    <location>
        <begin position="18"/>
        <end position="35"/>
    </location>
</feature>
<dbReference type="AlphaFoldDB" id="A0AAU7CES2"/>
<proteinExistence type="predicted"/>
<feature type="region of interest" description="Disordered" evidence="1">
    <location>
        <begin position="1"/>
        <end position="37"/>
    </location>
</feature>
<evidence type="ECO:0000313" key="2">
    <source>
        <dbReference type="EMBL" id="XBH03553.1"/>
    </source>
</evidence>
<dbReference type="RefSeq" id="WP_406696289.1">
    <property type="nucleotide sequence ID" value="NZ_CP155447.1"/>
</dbReference>
<protein>
    <submittedName>
        <fullName evidence="2">Uncharacterized protein</fullName>
    </submittedName>
</protein>
<accession>A0AAU7CES2</accession>
<gene>
    <name evidence="2" type="ORF">V5E97_35395</name>
</gene>
<organism evidence="2">
    <name type="scientific">Singulisphaera sp. Ch08</name>
    <dbReference type="NCBI Taxonomy" id="3120278"/>
    <lineage>
        <taxon>Bacteria</taxon>
        <taxon>Pseudomonadati</taxon>
        <taxon>Planctomycetota</taxon>
        <taxon>Planctomycetia</taxon>
        <taxon>Isosphaerales</taxon>
        <taxon>Isosphaeraceae</taxon>
        <taxon>Singulisphaera</taxon>
    </lineage>
</organism>
<evidence type="ECO:0000256" key="1">
    <source>
        <dbReference type="SAM" id="MobiDB-lite"/>
    </source>
</evidence>
<dbReference type="EMBL" id="CP155447">
    <property type="protein sequence ID" value="XBH03553.1"/>
    <property type="molecule type" value="Genomic_DNA"/>
</dbReference>
<sequence>MRCAAFPEGIPGELLEGTADHRRPYPGDRGIRFEPDWDAPPQALAQLAALSPALGDPVLLRSPEAGL</sequence>
<reference evidence="2" key="1">
    <citation type="submission" date="2024-05" db="EMBL/GenBank/DDBJ databases">
        <title>Planctomycetes of the genus Singulisphaera possess chitinolytic capabilities.</title>
        <authorList>
            <person name="Ivanova A."/>
        </authorList>
    </citation>
    <scope>NUCLEOTIDE SEQUENCE</scope>
    <source>
        <strain evidence="2">Ch08T</strain>
    </source>
</reference>